<keyword evidence="2" id="KW-1185">Reference proteome</keyword>
<proteinExistence type="predicted"/>
<evidence type="ECO:0000313" key="2">
    <source>
        <dbReference type="Proteomes" id="UP000438182"/>
    </source>
</evidence>
<protein>
    <submittedName>
        <fullName evidence="1">DUF1905 domain-containing protein</fullName>
    </submittedName>
</protein>
<dbReference type="InterPro" id="IPR015018">
    <property type="entry name" value="DUF1905"/>
</dbReference>
<dbReference type="RefSeq" id="WP_160426926.1">
    <property type="nucleotide sequence ID" value="NZ_WSTA01000120.1"/>
</dbReference>
<organism evidence="1 2">
    <name type="scientific">Agromyces seonyuensis</name>
    <dbReference type="NCBI Taxonomy" id="2662446"/>
    <lineage>
        <taxon>Bacteria</taxon>
        <taxon>Bacillati</taxon>
        <taxon>Actinomycetota</taxon>
        <taxon>Actinomycetes</taxon>
        <taxon>Micrococcales</taxon>
        <taxon>Microbacteriaceae</taxon>
        <taxon>Agromyces</taxon>
    </lineage>
</organism>
<accession>A0A6I4P120</accession>
<sequence>MTRAFAFEADLYEWSARRGWYMVDLPEDVSDAITAIPLPPKGFGSVKVRASVGGTTWDTSIFPGSDRYILVIGKAVRTAEGIEPGDRVSASVEIVGT</sequence>
<dbReference type="Pfam" id="PF08922">
    <property type="entry name" value="DUF1905"/>
    <property type="match status" value="1"/>
</dbReference>
<dbReference type="EMBL" id="WSTA01000120">
    <property type="protein sequence ID" value="MWC00289.1"/>
    <property type="molecule type" value="Genomic_DNA"/>
</dbReference>
<dbReference type="InterPro" id="IPR037079">
    <property type="entry name" value="AF2212/PG0164-like_sf"/>
</dbReference>
<gene>
    <name evidence="1" type="ORF">GB864_17245</name>
</gene>
<dbReference type="AlphaFoldDB" id="A0A6I4P120"/>
<dbReference type="Proteomes" id="UP000438182">
    <property type="component" value="Unassembled WGS sequence"/>
</dbReference>
<comment type="caution">
    <text evidence="1">The sequence shown here is derived from an EMBL/GenBank/DDBJ whole genome shotgun (WGS) entry which is preliminary data.</text>
</comment>
<dbReference type="SUPFAM" id="SSF141694">
    <property type="entry name" value="AF2212/PG0164-like"/>
    <property type="match status" value="1"/>
</dbReference>
<dbReference type="Gene3D" id="2.40.30.100">
    <property type="entry name" value="AF2212/PG0164-like"/>
    <property type="match status" value="1"/>
</dbReference>
<reference evidence="1 2" key="1">
    <citation type="submission" date="2019-12" db="EMBL/GenBank/DDBJ databases">
        <authorList>
            <person name="Kim Y.S."/>
        </authorList>
    </citation>
    <scope>NUCLEOTIDE SEQUENCE [LARGE SCALE GENOMIC DNA]</scope>
    <source>
        <strain evidence="1 2">MMS17-SY077</strain>
    </source>
</reference>
<name>A0A6I4P120_9MICO</name>
<evidence type="ECO:0000313" key="1">
    <source>
        <dbReference type="EMBL" id="MWC00289.1"/>
    </source>
</evidence>